<feature type="transmembrane region" description="Helical" evidence="1">
    <location>
        <begin position="100"/>
        <end position="118"/>
    </location>
</feature>
<sequence>MLYQNYNTEDFLQDSSFRQYCAGTSQECVQFWEDWLRAHPEKKDEVAAARQLYALLSGGVTARSFRAHRRVLEQKLAGKGWQDPAGTEAVPRRTGRLNRAWYWAAAASLAGLTLIAVLRKAPLPEPEPVKNLVVFASEPGEKKEIRLPDGSKVLLNVSSRLELYNNFNTGTRELYLDGEAFFDVVDNPSVPFIVHSKRFDVTVLGTTFNVRSYDNDKKSVAALIQGKIGLTFSALGNSRKLVLAPAQQIVIEDGEPGKEEEKQVSGAVAKRAATPSTVSVTPLQVMSYDSSVVETSWTENRLVFNNESFEEVARKLERWFNVTIIIEDEKLKQVRYTGSFEKENLQSIIDILKLSKPFQYHITDDQRLHIRQ</sequence>
<dbReference type="AlphaFoldDB" id="A0AAJ6BJ38"/>
<dbReference type="InterPro" id="IPR006860">
    <property type="entry name" value="FecR"/>
</dbReference>
<proteinExistence type="predicted"/>
<feature type="domain" description="FecR protein" evidence="2">
    <location>
        <begin position="137"/>
        <end position="228"/>
    </location>
</feature>
<dbReference type="Pfam" id="PF16344">
    <property type="entry name" value="FecR_C"/>
    <property type="match status" value="1"/>
</dbReference>
<evidence type="ECO:0000259" key="2">
    <source>
        <dbReference type="Pfam" id="PF04773"/>
    </source>
</evidence>
<evidence type="ECO:0000313" key="4">
    <source>
        <dbReference type="EMBL" id="WEK37519.1"/>
    </source>
</evidence>
<evidence type="ECO:0000313" key="5">
    <source>
        <dbReference type="Proteomes" id="UP001220610"/>
    </source>
</evidence>
<dbReference type="GO" id="GO:0016989">
    <property type="term" value="F:sigma factor antagonist activity"/>
    <property type="evidence" value="ECO:0007669"/>
    <property type="project" value="TreeGrafter"/>
</dbReference>
<dbReference type="PANTHER" id="PTHR30273:SF2">
    <property type="entry name" value="PROTEIN FECR"/>
    <property type="match status" value="1"/>
</dbReference>
<dbReference type="PANTHER" id="PTHR30273">
    <property type="entry name" value="PERIPLASMIC SIGNAL SENSOR AND SIGMA FACTOR ACTIVATOR FECR-RELATED"/>
    <property type="match status" value="1"/>
</dbReference>
<dbReference type="InterPro" id="IPR012373">
    <property type="entry name" value="Ferrdict_sens_TM"/>
</dbReference>
<dbReference type="Gene3D" id="2.60.120.1440">
    <property type="match status" value="1"/>
</dbReference>
<evidence type="ECO:0000256" key="1">
    <source>
        <dbReference type="SAM" id="Phobius"/>
    </source>
</evidence>
<feature type="domain" description="Protein FecR C-terminal" evidence="3">
    <location>
        <begin position="301"/>
        <end position="366"/>
    </location>
</feature>
<dbReference type="EMBL" id="CP119311">
    <property type="protein sequence ID" value="WEK37519.1"/>
    <property type="molecule type" value="Genomic_DNA"/>
</dbReference>
<dbReference type="Pfam" id="PF04773">
    <property type="entry name" value="FecR"/>
    <property type="match status" value="1"/>
</dbReference>
<organism evidence="4 5">
    <name type="scientific">Candidatus Pseudobacter hemicellulosilyticus</name>
    <dbReference type="NCBI Taxonomy" id="3121375"/>
    <lineage>
        <taxon>Bacteria</taxon>
        <taxon>Pseudomonadati</taxon>
        <taxon>Bacteroidota</taxon>
        <taxon>Chitinophagia</taxon>
        <taxon>Chitinophagales</taxon>
        <taxon>Chitinophagaceae</taxon>
        <taxon>Pseudobacter</taxon>
    </lineage>
</organism>
<gene>
    <name evidence="4" type="ORF">P0Y53_08390</name>
</gene>
<keyword evidence="1" id="KW-0472">Membrane</keyword>
<keyword evidence="1" id="KW-0812">Transmembrane</keyword>
<keyword evidence="1" id="KW-1133">Transmembrane helix</keyword>
<name>A0AAJ6BJ38_9BACT</name>
<dbReference type="InterPro" id="IPR032508">
    <property type="entry name" value="FecR_C"/>
</dbReference>
<reference evidence="4" key="1">
    <citation type="submission" date="2023-03" db="EMBL/GenBank/DDBJ databases">
        <title>Andean soil-derived lignocellulolytic bacterial consortium as a source of novel taxa and putative plastic-active enzymes.</title>
        <authorList>
            <person name="Diaz-Garcia L."/>
            <person name="Chuvochina M."/>
            <person name="Feuerriegel G."/>
            <person name="Bunk B."/>
            <person name="Sproer C."/>
            <person name="Streit W.R."/>
            <person name="Rodriguez L.M."/>
            <person name="Overmann J."/>
            <person name="Jimenez D.J."/>
        </authorList>
    </citation>
    <scope>NUCLEOTIDE SEQUENCE</scope>
    <source>
        <strain evidence="4">MAG 7</strain>
    </source>
</reference>
<protein>
    <submittedName>
        <fullName evidence="4">DUF4974 domain-containing protein</fullName>
    </submittedName>
</protein>
<evidence type="ECO:0000259" key="3">
    <source>
        <dbReference type="Pfam" id="PF16344"/>
    </source>
</evidence>
<dbReference type="Gene3D" id="3.55.50.30">
    <property type="match status" value="1"/>
</dbReference>
<accession>A0AAJ6BJ38</accession>
<dbReference type="PIRSF" id="PIRSF018266">
    <property type="entry name" value="FecR"/>
    <property type="match status" value="1"/>
</dbReference>
<dbReference type="Proteomes" id="UP001220610">
    <property type="component" value="Chromosome"/>
</dbReference>